<name>A0ACB9L7K6_BAUVA</name>
<dbReference type="EMBL" id="CM039437">
    <property type="protein sequence ID" value="KAI4305384.1"/>
    <property type="molecule type" value="Genomic_DNA"/>
</dbReference>
<protein>
    <submittedName>
        <fullName evidence="1">Uncharacterized protein</fullName>
    </submittedName>
</protein>
<comment type="caution">
    <text evidence="1">The sequence shown here is derived from an EMBL/GenBank/DDBJ whole genome shotgun (WGS) entry which is preliminary data.</text>
</comment>
<proteinExistence type="predicted"/>
<reference evidence="1 2" key="1">
    <citation type="journal article" date="2022" name="DNA Res.">
        <title>Chromosomal-level genome assembly of the orchid tree Bauhinia variegata (Leguminosae; Cercidoideae) supports the allotetraploid origin hypothesis of Bauhinia.</title>
        <authorList>
            <person name="Zhong Y."/>
            <person name="Chen Y."/>
            <person name="Zheng D."/>
            <person name="Pang J."/>
            <person name="Liu Y."/>
            <person name="Luo S."/>
            <person name="Meng S."/>
            <person name="Qian L."/>
            <person name="Wei D."/>
            <person name="Dai S."/>
            <person name="Zhou R."/>
        </authorList>
    </citation>
    <scope>NUCLEOTIDE SEQUENCE [LARGE SCALE GENOMIC DNA]</scope>
    <source>
        <strain evidence="1">BV-YZ2020</strain>
    </source>
</reference>
<organism evidence="1 2">
    <name type="scientific">Bauhinia variegata</name>
    <name type="common">Purple orchid tree</name>
    <name type="synonym">Phanera variegata</name>
    <dbReference type="NCBI Taxonomy" id="167791"/>
    <lineage>
        <taxon>Eukaryota</taxon>
        <taxon>Viridiplantae</taxon>
        <taxon>Streptophyta</taxon>
        <taxon>Embryophyta</taxon>
        <taxon>Tracheophyta</taxon>
        <taxon>Spermatophyta</taxon>
        <taxon>Magnoliopsida</taxon>
        <taxon>eudicotyledons</taxon>
        <taxon>Gunneridae</taxon>
        <taxon>Pentapetalae</taxon>
        <taxon>rosids</taxon>
        <taxon>fabids</taxon>
        <taxon>Fabales</taxon>
        <taxon>Fabaceae</taxon>
        <taxon>Cercidoideae</taxon>
        <taxon>Cercideae</taxon>
        <taxon>Bauhiniinae</taxon>
        <taxon>Bauhinia</taxon>
    </lineage>
</organism>
<dbReference type="Proteomes" id="UP000828941">
    <property type="component" value="Chromosome 12"/>
</dbReference>
<sequence length="233" mass="26401">MAATAPPPPQLPASGAAATLAESTISTTLFCRVRLATPSDVPHIYKLIHQMAIYEQLTHLLSVTESSLSSTLFISDPFQSFTIFLLEVSPNPLLETQHDTNPFYKPSLQTLNMDLLINDPEQETFRSDGNDVVIAGYVLFFPHYSPFQGKPGFYVENIFVRECYRRKGFGRMLLSEVAKEAVKNGFGRVEWIVFDWNLEAIEFYEGMGAKMMQEYRFFRLTGEKLQAYGNTTN</sequence>
<accession>A0ACB9L7K6</accession>
<keyword evidence="2" id="KW-1185">Reference proteome</keyword>
<evidence type="ECO:0000313" key="2">
    <source>
        <dbReference type="Proteomes" id="UP000828941"/>
    </source>
</evidence>
<gene>
    <name evidence="1" type="ORF">L6164_028754</name>
</gene>
<evidence type="ECO:0000313" key="1">
    <source>
        <dbReference type="EMBL" id="KAI4305384.1"/>
    </source>
</evidence>